<dbReference type="AlphaFoldDB" id="K1XU01"/>
<feature type="domain" description="DUF7029" evidence="2">
    <location>
        <begin position="50"/>
        <end position="144"/>
    </location>
</feature>
<evidence type="ECO:0000313" key="3">
    <source>
        <dbReference type="EMBL" id="EKD16084.1"/>
    </source>
</evidence>
<evidence type="ECO:0000259" key="2">
    <source>
        <dbReference type="Pfam" id="PF22974"/>
    </source>
</evidence>
<accession>K1XU01</accession>
<dbReference type="EMBL" id="JH921440">
    <property type="protein sequence ID" value="EKD16084.1"/>
    <property type="molecule type" value="Genomic_DNA"/>
</dbReference>
<dbReference type="OrthoDB" id="160645at2759"/>
<dbReference type="HOGENOM" id="CLU_023307_0_0_1"/>
<name>K1XU01_MARBU</name>
<dbReference type="InParanoid" id="K1XU01"/>
<reference evidence="3 4" key="1">
    <citation type="journal article" date="2012" name="BMC Genomics">
        <title>Sequencing the genome of Marssonina brunnea reveals fungus-poplar co-evolution.</title>
        <authorList>
            <person name="Zhu S."/>
            <person name="Cao Y.-Z."/>
            <person name="Jiang C."/>
            <person name="Tan B.-Y."/>
            <person name="Wang Z."/>
            <person name="Feng S."/>
            <person name="Zhang L."/>
            <person name="Su X.-H."/>
            <person name="Brejova B."/>
            <person name="Vinar T."/>
            <person name="Xu M."/>
            <person name="Wang M.-X."/>
            <person name="Zhang S.-G."/>
            <person name="Huang M.-R."/>
            <person name="Wu R."/>
            <person name="Zhou Y."/>
        </authorList>
    </citation>
    <scope>NUCLEOTIDE SEQUENCE [LARGE SCALE GENOMIC DNA]</scope>
    <source>
        <strain evidence="3 4">MB_m1</strain>
    </source>
</reference>
<organism evidence="3 4">
    <name type="scientific">Marssonina brunnea f. sp. multigermtubi (strain MB_m1)</name>
    <name type="common">Marssonina leaf spot fungus</name>
    <dbReference type="NCBI Taxonomy" id="1072389"/>
    <lineage>
        <taxon>Eukaryota</taxon>
        <taxon>Fungi</taxon>
        <taxon>Dikarya</taxon>
        <taxon>Ascomycota</taxon>
        <taxon>Pezizomycotina</taxon>
        <taxon>Leotiomycetes</taxon>
        <taxon>Helotiales</taxon>
        <taxon>Drepanopezizaceae</taxon>
        <taxon>Drepanopeziza</taxon>
    </lineage>
</organism>
<sequence>MLPLPHPKATGLSSTLLHATKIALFWLRVTLLHAAAEDPEGMTSWLNCTLKHPAIVLEDIRSATRVQCPDNQVSVTFDNQDDFEKITTLWPQNNFILITNHGPDCNDENERGLHKVESISFDRTSMTLVAQAGKTSFVDITEEMAIEFSKPVTDLAKPIKPDTPAQPQRRDFLSDSINYIAGVLNINATILAPSLEVVPHELVLEGNLAMRGYMKYVWGDIGMSEAYIEVRMGLTAATGVNVTGQSEYLKTPFSLVPIKWTFAPIMIPGIVAIGPALTVGTGAEVSTSEPIDISFNITTGLTEGFAHIDLLNPSKSTSSGWSPSYTEGLNVTKGAEVEVHPIFDLEPKFAFEFLLGLIYYSVGIRFRAKYFNYFTLQPASENPPPTSDALSCPGGSLLSNSFAFTINFFVWRDETEMFKYEEPTTEPRCVGNGQRIIGGAPVPKLPAPPTRRQTVEATW</sequence>
<evidence type="ECO:0000313" key="4">
    <source>
        <dbReference type="Proteomes" id="UP000006753"/>
    </source>
</evidence>
<feature type="signal peptide" evidence="1">
    <location>
        <begin position="1"/>
        <end position="36"/>
    </location>
</feature>
<keyword evidence="4" id="KW-1185">Reference proteome</keyword>
<gene>
    <name evidence="3" type="ORF">MBM_06095</name>
</gene>
<dbReference type="KEGG" id="mbe:MBM_06095"/>
<dbReference type="Proteomes" id="UP000006753">
    <property type="component" value="Unassembled WGS sequence"/>
</dbReference>
<proteinExistence type="predicted"/>
<dbReference type="InterPro" id="IPR054293">
    <property type="entry name" value="DUF7029"/>
</dbReference>
<feature type="chain" id="PRO_5003855627" evidence="1">
    <location>
        <begin position="37"/>
        <end position="459"/>
    </location>
</feature>
<protein>
    <submittedName>
        <fullName evidence="3">Isoamyl alcohol oxidase</fullName>
    </submittedName>
</protein>
<dbReference type="Pfam" id="PF22974">
    <property type="entry name" value="DUF7029"/>
    <property type="match status" value="1"/>
</dbReference>
<evidence type="ECO:0000256" key="1">
    <source>
        <dbReference type="SAM" id="SignalP"/>
    </source>
</evidence>
<keyword evidence="1" id="KW-0732">Signal</keyword>